<name>A0A6C1B2I7_9RHOO</name>
<sequence>MSARATATDHVNPPRAAMMTGECIIRLHGLHLEAIIGIHPHEQTAMQPIEIDLLLVIDGTPAGRSDDIRDTVDYDQVVDAIESMLAARRFNLLEHLSQAMLEMIGRRFPVRRVEITIAKPAAVPRARSVSVSRQAEWNSNGS</sequence>
<dbReference type="Proteomes" id="UP000501991">
    <property type="component" value="Chromosome"/>
</dbReference>
<dbReference type="KEGG" id="azq:G3580_05285"/>
<dbReference type="PANTHER" id="PTHR42844:SF1">
    <property type="entry name" value="DIHYDRONEOPTERIN ALDOLASE 1-RELATED"/>
    <property type="match status" value="1"/>
</dbReference>
<feature type="domain" description="Dihydroneopterin aldolase/epimerase" evidence="7">
    <location>
        <begin position="25"/>
        <end position="135"/>
    </location>
</feature>
<keyword evidence="5 6" id="KW-0456">Lyase</keyword>
<dbReference type="AlphaFoldDB" id="A0A6C1B2I7"/>
<proteinExistence type="inferred from homology"/>
<dbReference type="GO" id="GO:0005737">
    <property type="term" value="C:cytoplasm"/>
    <property type="evidence" value="ECO:0007669"/>
    <property type="project" value="TreeGrafter"/>
</dbReference>
<dbReference type="PANTHER" id="PTHR42844">
    <property type="entry name" value="DIHYDRONEOPTERIN ALDOLASE 1-RELATED"/>
    <property type="match status" value="1"/>
</dbReference>
<dbReference type="GO" id="GO:0004150">
    <property type="term" value="F:dihydroneopterin aldolase activity"/>
    <property type="evidence" value="ECO:0007669"/>
    <property type="project" value="UniProtKB-UniRule"/>
</dbReference>
<dbReference type="GO" id="GO:0046654">
    <property type="term" value="P:tetrahydrofolate biosynthetic process"/>
    <property type="evidence" value="ECO:0007669"/>
    <property type="project" value="UniProtKB-UniRule"/>
</dbReference>
<evidence type="ECO:0000313" key="9">
    <source>
        <dbReference type="Proteomes" id="UP000501991"/>
    </source>
</evidence>
<comment type="pathway">
    <text evidence="2 6">Cofactor biosynthesis; tetrahydrofolate biosynthesis; 2-amino-4-hydroxy-6-hydroxymethyl-7,8-dihydropteridine diphosphate from 7,8-dihydroneopterin triphosphate: step 3/4.</text>
</comment>
<dbReference type="EMBL" id="CP048836">
    <property type="protein sequence ID" value="QID17105.1"/>
    <property type="molecule type" value="Genomic_DNA"/>
</dbReference>
<keyword evidence="4 6" id="KW-0289">Folate biosynthesis</keyword>
<evidence type="ECO:0000256" key="4">
    <source>
        <dbReference type="ARBA" id="ARBA00022909"/>
    </source>
</evidence>
<dbReference type="GO" id="GO:0046656">
    <property type="term" value="P:folic acid biosynthetic process"/>
    <property type="evidence" value="ECO:0007669"/>
    <property type="project" value="UniProtKB-UniRule"/>
</dbReference>
<comment type="catalytic activity">
    <reaction evidence="1 6">
        <text>7,8-dihydroneopterin = 6-hydroxymethyl-7,8-dihydropterin + glycolaldehyde</text>
        <dbReference type="Rhea" id="RHEA:10540"/>
        <dbReference type="ChEBI" id="CHEBI:17001"/>
        <dbReference type="ChEBI" id="CHEBI:17071"/>
        <dbReference type="ChEBI" id="CHEBI:44841"/>
        <dbReference type="EC" id="4.1.2.25"/>
    </reaction>
</comment>
<accession>A0A6C1B2I7</accession>
<dbReference type="NCBIfam" id="TIGR00526">
    <property type="entry name" value="folB_dom"/>
    <property type="match status" value="1"/>
</dbReference>
<evidence type="ECO:0000313" key="8">
    <source>
        <dbReference type="EMBL" id="QID17105.1"/>
    </source>
</evidence>
<dbReference type="InterPro" id="IPR006156">
    <property type="entry name" value="Dihydroneopterin_aldolase"/>
</dbReference>
<evidence type="ECO:0000256" key="6">
    <source>
        <dbReference type="RuleBase" id="RU362079"/>
    </source>
</evidence>
<evidence type="ECO:0000256" key="5">
    <source>
        <dbReference type="ARBA" id="ARBA00023239"/>
    </source>
</evidence>
<comment type="similarity">
    <text evidence="3 6">Belongs to the DHNA family.</text>
</comment>
<dbReference type="EC" id="4.1.2.25" evidence="6"/>
<reference evidence="8 9" key="1">
    <citation type="submission" date="2020-02" db="EMBL/GenBank/DDBJ databases">
        <title>Nitrogenibacter mangrovi gen. nov., sp. nov. isolated from mangrove sediment, a denitrifying betaproteobacterium.</title>
        <authorList>
            <person name="Liao H."/>
            <person name="Tian Y."/>
        </authorList>
    </citation>
    <scope>NUCLEOTIDE SEQUENCE [LARGE SCALE GENOMIC DNA]</scope>
    <source>
        <strain evidence="8 9">M9-3-2</strain>
    </source>
</reference>
<dbReference type="InterPro" id="IPR006157">
    <property type="entry name" value="FolB_dom"/>
</dbReference>
<organism evidence="8 9">
    <name type="scientific">Nitrogeniibacter mangrovi</name>
    <dbReference type="NCBI Taxonomy" id="2016596"/>
    <lineage>
        <taxon>Bacteria</taxon>
        <taxon>Pseudomonadati</taxon>
        <taxon>Pseudomonadota</taxon>
        <taxon>Betaproteobacteria</taxon>
        <taxon>Rhodocyclales</taxon>
        <taxon>Zoogloeaceae</taxon>
        <taxon>Nitrogeniibacter</taxon>
    </lineage>
</organism>
<dbReference type="NCBIfam" id="TIGR00525">
    <property type="entry name" value="folB"/>
    <property type="match status" value="1"/>
</dbReference>
<dbReference type="Gene3D" id="3.30.1130.10">
    <property type="match status" value="1"/>
</dbReference>
<evidence type="ECO:0000259" key="7">
    <source>
        <dbReference type="SMART" id="SM00905"/>
    </source>
</evidence>
<dbReference type="Pfam" id="PF02152">
    <property type="entry name" value="FolB"/>
    <property type="match status" value="1"/>
</dbReference>
<evidence type="ECO:0000256" key="2">
    <source>
        <dbReference type="ARBA" id="ARBA00005013"/>
    </source>
</evidence>
<evidence type="ECO:0000256" key="3">
    <source>
        <dbReference type="ARBA" id="ARBA00005708"/>
    </source>
</evidence>
<comment type="function">
    <text evidence="6">Catalyzes the conversion of 7,8-dihydroneopterin to 6-hydroxymethyl-7,8-dihydropterin.</text>
</comment>
<dbReference type="UniPathway" id="UPA00077">
    <property type="reaction ID" value="UER00154"/>
</dbReference>
<evidence type="ECO:0000256" key="1">
    <source>
        <dbReference type="ARBA" id="ARBA00001353"/>
    </source>
</evidence>
<dbReference type="RefSeq" id="WP_173764270.1">
    <property type="nucleotide sequence ID" value="NZ_CP048836.1"/>
</dbReference>
<dbReference type="SMART" id="SM00905">
    <property type="entry name" value="FolB"/>
    <property type="match status" value="1"/>
</dbReference>
<gene>
    <name evidence="8" type="primary">folB</name>
    <name evidence="8" type="ORF">G3580_05285</name>
</gene>
<keyword evidence="9" id="KW-1185">Reference proteome</keyword>
<dbReference type="SUPFAM" id="SSF55620">
    <property type="entry name" value="Tetrahydrobiopterin biosynthesis enzymes-like"/>
    <property type="match status" value="1"/>
</dbReference>
<protein>
    <recommendedName>
        <fullName evidence="6">7,8-dihydroneopterin aldolase</fullName>
        <ecNumber evidence="6">4.1.2.25</ecNumber>
    </recommendedName>
</protein>
<dbReference type="InterPro" id="IPR043133">
    <property type="entry name" value="GTP-CH-I_C/QueF"/>
</dbReference>